<dbReference type="Gene3D" id="3.40.250.10">
    <property type="entry name" value="Rhodanese-like domain"/>
    <property type="match status" value="1"/>
</dbReference>
<evidence type="ECO:0000313" key="3">
    <source>
        <dbReference type="Proteomes" id="UP000294664"/>
    </source>
</evidence>
<keyword evidence="2" id="KW-0808">Transferase</keyword>
<dbReference type="SMART" id="SM00450">
    <property type="entry name" value="RHOD"/>
    <property type="match status" value="1"/>
</dbReference>
<accession>A0A4R3M3P5</accession>
<dbReference type="InterPro" id="IPR001763">
    <property type="entry name" value="Rhodanese-like_dom"/>
</dbReference>
<feature type="domain" description="Rhodanese" evidence="1">
    <location>
        <begin position="20"/>
        <end position="101"/>
    </location>
</feature>
<dbReference type="PANTHER" id="PTHR43031">
    <property type="entry name" value="FAD-DEPENDENT OXIDOREDUCTASE"/>
    <property type="match status" value="1"/>
</dbReference>
<reference evidence="2 3" key="1">
    <citation type="submission" date="2019-03" db="EMBL/GenBank/DDBJ databases">
        <title>Genomic Encyclopedia of Type Strains, Phase IV (KMG-IV): sequencing the most valuable type-strain genomes for metagenomic binning, comparative biology and taxonomic classification.</title>
        <authorList>
            <person name="Goeker M."/>
        </authorList>
    </citation>
    <scope>NUCLEOTIDE SEQUENCE [LARGE SCALE GENOMIC DNA]</scope>
    <source>
        <strain evidence="2 3">DSM 9035</strain>
    </source>
</reference>
<protein>
    <submittedName>
        <fullName evidence="2">Rhodanese-related sulfurtransferase</fullName>
    </submittedName>
</protein>
<dbReference type="RefSeq" id="WP_245504484.1">
    <property type="nucleotide sequence ID" value="NZ_SMAI01000001.1"/>
</dbReference>
<dbReference type="CDD" id="cd01444">
    <property type="entry name" value="GlpE_ST"/>
    <property type="match status" value="1"/>
</dbReference>
<dbReference type="InterPro" id="IPR023695">
    <property type="entry name" value="Thiosulf_sulfurTrfase"/>
</dbReference>
<proteinExistence type="predicted"/>
<dbReference type="GO" id="GO:0004792">
    <property type="term" value="F:thiosulfate-cyanide sulfurtransferase activity"/>
    <property type="evidence" value="ECO:0007669"/>
    <property type="project" value="InterPro"/>
</dbReference>
<dbReference type="InterPro" id="IPR036873">
    <property type="entry name" value="Rhodanese-like_dom_sf"/>
</dbReference>
<comment type="caution">
    <text evidence="2">The sequence shown here is derived from an EMBL/GenBank/DDBJ whole genome shotgun (WGS) entry which is preliminary data.</text>
</comment>
<dbReference type="PROSITE" id="PS50206">
    <property type="entry name" value="RHODANESE_3"/>
    <property type="match status" value="1"/>
</dbReference>
<dbReference type="EMBL" id="SMAI01000001">
    <property type="protein sequence ID" value="TCT07884.1"/>
    <property type="molecule type" value="Genomic_DNA"/>
</dbReference>
<dbReference type="Proteomes" id="UP000294664">
    <property type="component" value="Unassembled WGS sequence"/>
</dbReference>
<dbReference type="PANTHER" id="PTHR43031:SF1">
    <property type="entry name" value="PYRIDINE NUCLEOTIDE-DISULPHIDE OXIDOREDUCTASE"/>
    <property type="match status" value="1"/>
</dbReference>
<sequence length="103" mass="11153">MRPRVPFRCLSAPAARALLGSVGPLVLDARDASAFAAGRLDGALHLSRGTLADLIAQTPRRRPILIYCYHGHASREYAQIFSDFGFLEVYSLDGGYEGWGNSG</sequence>
<keyword evidence="3" id="KW-1185">Reference proteome</keyword>
<evidence type="ECO:0000259" key="1">
    <source>
        <dbReference type="PROSITE" id="PS50206"/>
    </source>
</evidence>
<organism evidence="2 3">
    <name type="scientific">Aquabacter spiritensis</name>
    <dbReference type="NCBI Taxonomy" id="933073"/>
    <lineage>
        <taxon>Bacteria</taxon>
        <taxon>Pseudomonadati</taxon>
        <taxon>Pseudomonadota</taxon>
        <taxon>Alphaproteobacteria</taxon>
        <taxon>Hyphomicrobiales</taxon>
        <taxon>Xanthobacteraceae</taxon>
        <taxon>Aquabacter</taxon>
    </lineage>
</organism>
<name>A0A4R3M3P5_9HYPH</name>
<gene>
    <name evidence="2" type="ORF">EDC64_101403</name>
</gene>
<dbReference type="GO" id="GO:0005737">
    <property type="term" value="C:cytoplasm"/>
    <property type="evidence" value="ECO:0007669"/>
    <property type="project" value="InterPro"/>
</dbReference>
<dbReference type="AlphaFoldDB" id="A0A4R3M3P5"/>
<evidence type="ECO:0000313" key="2">
    <source>
        <dbReference type="EMBL" id="TCT07884.1"/>
    </source>
</evidence>
<dbReference type="InterPro" id="IPR050229">
    <property type="entry name" value="GlpE_sulfurtransferase"/>
</dbReference>
<dbReference type="Pfam" id="PF00581">
    <property type="entry name" value="Rhodanese"/>
    <property type="match status" value="1"/>
</dbReference>
<dbReference type="SUPFAM" id="SSF52821">
    <property type="entry name" value="Rhodanese/Cell cycle control phosphatase"/>
    <property type="match status" value="1"/>
</dbReference>